<feature type="transmembrane region" description="Helical" evidence="2">
    <location>
        <begin position="6"/>
        <end position="29"/>
    </location>
</feature>
<evidence type="ECO:0000256" key="1">
    <source>
        <dbReference type="SAM" id="MobiDB-lite"/>
    </source>
</evidence>
<dbReference type="AlphaFoldDB" id="A0A7K0D583"/>
<sequence length="431" mass="45134">MHWWGFALLGGVGGIAVEVLSVLRWLLVWQGARRTSTGRMKQRPPRLRNYLDLPAHAWILGIRGVIGAGTATLFGATGQISGAYVAVALGVAAPTVLTRLGSIPQVAAALGGVVRSWHRRARAVLRRRLRSRRRRPAVGTDRLVRRVVVGLLGVGVAGRSAEPQSLAGQGYSLVRRVLAGLFGVVLPTMPVRGPVYTTAAREFRDIAPSAMLAGPQTDHSKRTVLQPIPWSGPVVGNAGARIGGAAVGAAARSGSRRGGALVAAMAAVLVGGGVVTGVTVFGGEHTTPRPPVTTTAAPTSPNGGPSCTPGIRGNTTIGNGPGDTETGPGAIFGFEYAYYTKRSGISVRTFVAPESPNIQGPNDIQNAIDAVPHGTRYCLAIEPFGSPSPDTDRYRVEIHEYRPDGSTRVYNELMDTIRAGGRTLVYAVVTS</sequence>
<gene>
    <name evidence="4" type="ORF">NRB20_38190</name>
</gene>
<evidence type="ECO:0000256" key="2">
    <source>
        <dbReference type="SAM" id="Phobius"/>
    </source>
</evidence>
<evidence type="ECO:0000313" key="4">
    <source>
        <dbReference type="EMBL" id="MQY20711.1"/>
    </source>
</evidence>
<dbReference type="Pfam" id="PF26527">
    <property type="entry name" value="DUF8176"/>
    <property type="match status" value="1"/>
</dbReference>
<keyword evidence="2" id="KW-0472">Membrane</keyword>
<keyword evidence="2" id="KW-1133">Transmembrane helix</keyword>
<evidence type="ECO:0000313" key="5">
    <source>
        <dbReference type="Proteomes" id="UP000438448"/>
    </source>
</evidence>
<dbReference type="EMBL" id="WEGK01000007">
    <property type="protein sequence ID" value="MQY20711.1"/>
    <property type="molecule type" value="Genomic_DNA"/>
</dbReference>
<feature type="transmembrane region" description="Helical" evidence="2">
    <location>
        <begin position="260"/>
        <end position="281"/>
    </location>
</feature>
<feature type="domain" description="DUF8176" evidence="3">
    <location>
        <begin position="305"/>
        <end position="428"/>
    </location>
</feature>
<feature type="transmembrane region" description="Helical" evidence="2">
    <location>
        <begin position="50"/>
        <end position="74"/>
    </location>
</feature>
<name>A0A7K0D583_9NOCA</name>
<protein>
    <recommendedName>
        <fullName evidence="3">DUF8176 domain-containing protein</fullName>
    </recommendedName>
</protein>
<keyword evidence="5" id="KW-1185">Reference proteome</keyword>
<comment type="caution">
    <text evidence="4">The sequence shown here is derived from an EMBL/GenBank/DDBJ whole genome shotgun (WGS) entry which is preliminary data.</text>
</comment>
<keyword evidence="2" id="KW-0812">Transmembrane</keyword>
<feature type="region of interest" description="Disordered" evidence="1">
    <location>
        <begin position="285"/>
        <end position="326"/>
    </location>
</feature>
<feature type="compositionally biased region" description="Low complexity" evidence="1">
    <location>
        <begin position="292"/>
        <end position="301"/>
    </location>
</feature>
<accession>A0A7K0D583</accession>
<dbReference type="Proteomes" id="UP000438448">
    <property type="component" value="Unassembled WGS sequence"/>
</dbReference>
<evidence type="ECO:0000259" key="3">
    <source>
        <dbReference type="Pfam" id="PF26527"/>
    </source>
</evidence>
<dbReference type="InterPro" id="IPR058489">
    <property type="entry name" value="DUF8176"/>
</dbReference>
<proteinExistence type="predicted"/>
<organism evidence="4 5">
    <name type="scientific">Nocardia macrotermitis</name>
    <dbReference type="NCBI Taxonomy" id="2585198"/>
    <lineage>
        <taxon>Bacteria</taxon>
        <taxon>Bacillati</taxon>
        <taxon>Actinomycetota</taxon>
        <taxon>Actinomycetes</taxon>
        <taxon>Mycobacteriales</taxon>
        <taxon>Nocardiaceae</taxon>
        <taxon>Nocardia</taxon>
    </lineage>
</organism>
<reference evidence="4 5" key="1">
    <citation type="submission" date="2019-10" db="EMBL/GenBank/DDBJ databases">
        <title>Nocardia macrotermitis sp. nov. and Nocardia aurantia sp. nov., isolated from the gut of fungus growing-termite Macrotermes natalensis.</title>
        <authorList>
            <person name="Benndorf R."/>
            <person name="Schwitalla J."/>
            <person name="Martin K."/>
            <person name="De Beer W."/>
            <person name="Kaster A.-K."/>
            <person name="Vollmers J."/>
            <person name="Poulsen M."/>
            <person name="Beemelmanns C."/>
        </authorList>
    </citation>
    <scope>NUCLEOTIDE SEQUENCE [LARGE SCALE GENOMIC DNA]</scope>
    <source>
        <strain evidence="4 5">RB20</strain>
    </source>
</reference>